<dbReference type="PANTHER" id="PTHR34220:SF7">
    <property type="entry name" value="SENSOR HISTIDINE KINASE YPDA"/>
    <property type="match status" value="1"/>
</dbReference>
<evidence type="ECO:0000313" key="10">
    <source>
        <dbReference type="Proteomes" id="UP001596105"/>
    </source>
</evidence>
<sequence length="602" mass="69273">MPILRKSFMFKFLLIFMLFIPLPMFLAKSYLSGKIVDELVKTNQNKNLQLTEQIAANIEETMRKFIFTAASVNFDSEGLNYEDTIIPALNRWHDAKDEYEKLQLSDQINKKMNYYFNYTTDLLGAFFVFPDNRYYGYRNSIPNEPDELRVMEWYGKLKGGSPGSVSVAGKVRNTLNPLTQGEYTIGVAAYPPDTGNQNIDFIYFAFKTDWLETAYTDLKLSHIGQVDIFTSERQSLTRGDRSDPMLELLKDSPVWERKYGSFRYRSGGRDLLINYYTVENTGWKVVSTIAYGELTNSVQKIVGLTSLVLLAVTLLYLIVFVISATTTVLVPIKRLIRQMRKVQQGNFKAALTINGNDEFAHLHGAFNSMVTEIQLLIRNIENEKQEKLLMEIRALQYQINPHFLFNTLHSISVMAKTFGIYNIRLMTESLTNLLHNTMDKGDHVITIEEEMQLLNHYAYLMAFRYQDKFEVAFDVPVELQDAVILKFLLQPVLENAIIHASDDPFRKLHIQVRVHRADQSLLIEITDDGQGMTADKVDTLLESSQHQSDAFNKIGIHNVHRRIRLTYGERYGVRIRSEWGSGTTVSLELPYLERQSKEDADA</sequence>
<evidence type="ECO:0000256" key="6">
    <source>
        <dbReference type="ARBA" id="ARBA00023136"/>
    </source>
</evidence>
<feature type="domain" description="HAMP" evidence="8">
    <location>
        <begin position="326"/>
        <end position="378"/>
    </location>
</feature>
<dbReference type="SMART" id="SM00387">
    <property type="entry name" value="HATPase_c"/>
    <property type="match status" value="1"/>
</dbReference>
<evidence type="ECO:0000256" key="5">
    <source>
        <dbReference type="ARBA" id="ARBA00022777"/>
    </source>
</evidence>
<dbReference type="InterPro" id="IPR050640">
    <property type="entry name" value="Bact_2-comp_sensor_kinase"/>
</dbReference>
<evidence type="ECO:0000256" key="4">
    <source>
        <dbReference type="ARBA" id="ARBA00022679"/>
    </source>
</evidence>
<dbReference type="SUPFAM" id="SSF158472">
    <property type="entry name" value="HAMP domain-like"/>
    <property type="match status" value="1"/>
</dbReference>
<dbReference type="SUPFAM" id="SSF55874">
    <property type="entry name" value="ATPase domain of HSP90 chaperone/DNA topoisomerase II/histidine kinase"/>
    <property type="match status" value="1"/>
</dbReference>
<dbReference type="InterPro" id="IPR003594">
    <property type="entry name" value="HATPase_dom"/>
</dbReference>
<dbReference type="EMBL" id="JBHSMH010000090">
    <property type="protein sequence ID" value="MFC5471180.1"/>
    <property type="molecule type" value="Genomic_DNA"/>
</dbReference>
<evidence type="ECO:0000256" key="2">
    <source>
        <dbReference type="ARBA" id="ARBA00022475"/>
    </source>
</evidence>
<keyword evidence="2" id="KW-1003">Cell membrane</keyword>
<gene>
    <name evidence="9" type="ORF">ACFPPD_21055</name>
</gene>
<dbReference type="GO" id="GO:0004673">
    <property type="term" value="F:protein histidine kinase activity"/>
    <property type="evidence" value="ECO:0007669"/>
    <property type="project" value="UniProtKB-EC"/>
</dbReference>
<evidence type="ECO:0000259" key="8">
    <source>
        <dbReference type="PROSITE" id="PS50885"/>
    </source>
</evidence>
<comment type="subcellular location">
    <subcellularLocation>
        <location evidence="1">Cell membrane</location>
        <topology evidence="1">Multi-pass membrane protein</topology>
    </subcellularLocation>
</comment>
<evidence type="ECO:0000256" key="7">
    <source>
        <dbReference type="SAM" id="Phobius"/>
    </source>
</evidence>
<organism evidence="9 10">
    <name type="scientific">Cohnella suwonensis</name>
    <dbReference type="NCBI Taxonomy" id="696072"/>
    <lineage>
        <taxon>Bacteria</taxon>
        <taxon>Bacillati</taxon>
        <taxon>Bacillota</taxon>
        <taxon>Bacilli</taxon>
        <taxon>Bacillales</taxon>
        <taxon>Paenibacillaceae</taxon>
        <taxon>Cohnella</taxon>
    </lineage>
</organism>
<keyword evidence="5 9" id="KW-0418">Kinase</keyword>
<dbReference type="Pfam" id="PF00672">
    <property type="entry name" value="HAMP"/>
    <property type="match status" value="1"/>
</dbReference>
<keyword evidence="7" id="KW-1133">Transmembrane helix</keyword>
<keyword evidence="7" id="KW-0812">Transmembrane</keyword>
<accession>A0ABW0LZE5</accession>
<protein>
    <submittedName>
        <fullName evidence="9">Sensor histidine kinase</fullName>
        <ecNumber evidence="9">2.7.13.3</ecNumber>
    </submittedName>
</protein>
<dbReference type="Gene3D" id="6.10.340.10">
    <property type="match status" value="1"/>
</dbReference>
<dbReference type="EC" id="2.7.13.3" evidence="9"/>
<evidence type="ECO:0000313" key="9">
    <source>
        <dbReference type="EMBL" id="MFC5471180.1"/>
    </source>
</evidence>
<keyword evidence="10" id="KW-1185">Reference proteome</keyword>
<dbReference type="InterPro" id="IPR036890">
    <property type="entry name" value="HATPase_C_sf"/>
</dbReference>
<feature type="transmembrane region" description="Helical" evidence="7">
    <location>
        <begin position="307"/>
        <end position="332"/>
    </location>
</feature>
<name>A0ABW0LZE5_9BACL</name>
<dbReference type="SMART" id="SM00304">
    <property type="entry name" value="HAMP"/>
    <property type="match status" value="1"/>
</dbReference>
<keyword evidence="3" id="KW-0597">Phosphoprotein</keyword>
<dbReference type="PROSITE" id="PS50885">
    <property type="entry name" value="HAMP"/>
    <property type="match status" value="1"/>
</dbReference>
<comment type="caution">
    <text evidence="9">The sequence shown here is derived from an EMBL/GenBank/DDBJ whole genome shotgun (WGS) entry which is preliminary data.</text>
</comment>
<dbReference type="Pfam" id="PF02518">
    <property type="entry name" value="HATPase_c"/>
    <property type="match status" value="1"/>
</dbReference>
<dbReference type="Gene3D" id="3.30.565.10">
    <property type="entry name" value="Histidine kinase-like ATPase, C-terminal domain"/>
    <property type="match status" value="1"/>
</dbReference>
<dbReference type="RefSeq" id="WP_209746202.1">
    <property type="nucleotide sequence ID" value="NZ_JBHSMH010000090.1"/>
</dbReference>
<evidence type="ECO:0000256" key="3">
    <source>
        <dbReference type="ARBA" id="ARBA00022553"/>
    </source>
</evidence>
<dbReference type="InterPro" id="IPR010559">
    <property type="entry name" value="Sig_transdc_His_kin_internal"/>
</dbReference>
<keyword evidence="6 7" id="KW-0472">Membrane</keyword>
<proteinExistence type="predicted"/>
<reference evidence="10" key="1">
    <citation type="journal article" date="2019" name="Int. J. Syst. Evol. Microbiol.">
        <title>The Global Catalogue of Microorganisms (GCM) 10K type strain sequencing project: providing services to taxonomists for standard genome sequencing and annotation.</title>
        <authorList>
            <consortium name="The Broad Institute Genomics Platform"/>
            <consortium name="The Broad Institute Genome Sequencing Center for Infectious Disease"/>
            <person name="Wu L."/>
            <person name="Ma J."/>
        </authorList>
    </citation>
    <scope>NUCLEOTIDE SEQUENCE [LARGE SCALE GENOMIC DNA]</scope>
    <source>
        <strain evidence="10">CCUG 57113</strain>
    </source>
</reference>
<evidence type="ECO:0000256" key="1">
    <source>
        <dbReference type="ARBA" id="ARBA00004651"/>
    </source>
</evidence>
<dbReference type="Proteomes" id="UP001596105">
    <property type="component" value="Unassembled WGS sequence"/>
</dbReference>
<dbReference type="Pfam" id="PF06580">
    <property type="entry name" value="His_kinase"/>
    <property type="match status" value="1"/>
</dbReference>
<dbReference type="PANTHER" id="PTHR34220">
    <property type="entry name" value="SENSOR HISTIDINE KINASE YPDA"/>
    <property type="match status" value="1"/>
</dbReference>
<keyword evidence="4 9" id="KW-0808">Transferase</keyword>
<dbReference type="CDD" id="cd06225">
    <property type="entry name" value="HAMP"/>
    <property type="match status" value="1"/>
</dbReference>
<dbReference type="InterPro" id="IPR003660">
    <property type="entry name" value="HAMP_dom"/>
</dbReference>